<evidence type="ECO:0000313" key="3">
    <source>
        <dbReference type="EMBL" id="MDR6335319.1"/>
    </source>
</evidence>
<gene>
    <name evidence="3" type="ORF">GGQ86_003814</name>
    <name evidence="2" type="ORF">XFLAVUS301_38010</name>
</gene>
<proteinExistence type="predicted"/>
<dbReference type="EMBL" id="BSDO01000006">
    <property type="protein sequence ID" value="GLI24127.1"/>
    <property type="molecule type" value="Genomic_DNA"/>
</dbReference>
<accession>A0A9W6CRU0</accession>
<sequence length="155" mass="15781">MRTTPFRTGRAARRNPAVLLAVAVAAAGLGGIGAAAAQPAAGQAGAAAGFEFAAPPSAQANRVYGINRQTGEMNVCQFERPNAAGVGVTFCFAQGEGAGPQKAGNYALMPTHYEGETGIFRVNRDTGEMSICYVRETARAAGGTDSSLVCTPAAR</sequence>
<dbReference type="Proteomes" id="UP001245370">
    <property type="component" value="Unassembled WGS sequence"/>
</dbReference>
<dbReference type="GeneID" id="95764580"/>
<feature type="chain" id="PRO_5040840569" evidence="1">
    <location>
        <begin position="38"/>
        <end position="155"/>
    </location>
</feature>
<feature type="signal peptide" evidence="1">
    <location>
        <begin position="1"/>
        <end position="37"/>
    </location>
</feature>
<evidence type="ECO:0000313" key="2">
    <source>
        <dbReference type="EMBL" id="GLI24127.1"/>
    </source>
</evidence>
<dbReference type="RefSeq" id="WP_281808941.1">
    <property type="nucleotide sequence ID" value="NZ_BSDO01000006.1"/>
</dbReference>
<evidence type="ECO:0000313" key="5">
    <source>
        <dbReference type="Proteomes" id="UP001245370"/>
    </source>
</evidence>
<protein>
    <submittedName>
        <fullName evidence="2">Uncharacterized protein</fullName>
    </submittedName>
</protein>
<name>A0A9W6CRU0_XANFL</name>
<dbReference type="EMBL" id="JAVDPY010000007">
    <property type="protein sequence ID" value="MDR6335319.1"/>
    <property type="molecule type" value="Genomic_DNA"/>
</dbReference>
<organism evidence="2 4">
    <name type="scientific">Xanthobacter flavus</name>
    <dbReference type="NCBI Taxonomy" id="281"/>
    <lineage>
        <taxon>Bacteria</taxon>
        <taxon>Pseudomonadati</taxon>
        <taxon>Pseudomonadota</taxon>
        <taxon>Alphaproteobacteria</taxon>
        <taxon>Hyphomicrobiales</taxon>
        <taxon>Xanthobacteraceae</taxon>
        <taxon>Xanthobacter</taxon>
    </lineage>
</organism>
<dbReference type="Proteomes" id="UP001144397">
    <property type="component" value="Unassembled WGS sequence"/>
</dbReference>
<reference evidence="2" key="1">
    <citation type="submission" date="2022-12" db="EMBL/GenBank/DDBJ databases">
        <title>Reference genome sequencing for broad-spectrum identification of bacterial and archaeal isolates by mass spectrometry.</title>
        <authorList>
            <person name="Sekiguchi Y."/>
            <person name="Tourlousse D.M."/>
        </authorList>
    </citation>
    <scope>NUCLEOTIDE SEQUENCE</scope>
    <source>
        <strain evidence="2">301</strain>
    </source>
</reference>
<keyword evidence="5" id="KW-1185">Reference proteome</keyword>
<evidence type="ECO:0000313" key="4">
    <source>
        <dbReference type="Proteomes" id="UP001144397"/>
    </source>
</evidence>
<evidence type="ECO:0000256" key="1">
    <source>
        <dbReference type="SAM" id="SignalP"/>
    </source>
</evidence>
<comment type="caution">
    <text evidence="2">The sequence shown here is derived from an EMBL/GenBank/DDBJ whole genome shotgun (WGS) entry which is preliminary data.</text>
</comment>
<keyword evidence="1" id="KW-0732">Signal</keyword>
<dbReference type="AlphaFoldDB" id="A0A9W6CRU0"/>
<reference evidence="3 5" key="2">
    <citation type="submission" date="2023-07" db="EMBL/GenBank/DDBJ databases">
        <title>Genomic Encyclopedia of Type Strains, Phase IV (KMG-IV): sequencing the most valuable type-strain genomes for metagenomic binning, comparative biology and taxonomic classification.</title>
        <authorList>
            <person name="Goeker M."/>
        </authorList>
    </citation>
    <scope>NUCLEOTIDE SEQUENCE [LARGE SCALE GENOMIC DNA]</scope>
    <source>
        <strain evidence="3 5">DSM 338</strain>
    </source>
</reference>